<organism evidence="10 11">
    <name type="scientific">Lachancea dasiensis</name>
    <dbReference type="NCBI Taxonomy" id="1072105"/>
    <lineage>
        <taxon>Eukaryota</taxon>
        <taxon>Fungi</taxon>
        <taxon>Dikarya</taxon>
        <taxon>Ascomycota</taxon>
        <taxon>Saccharomycotina</taxon>
        <taxon>Saccharomycetes</taxon>
        <taxon>Saccharomycetales</taxon>
        <taxon>Saccharomycetaceae</taxon>
        <taxon>Lachancea</taxon>
    </lineage>
</organism>
<dbReference type="GO" id="GO:0033617">
    <property type="term" value="P:mitochondrial respiratory chain complex IV assembly"/>
    <property type="evidence" value="ECO:0007669"/>
    <property type="project" value="EnsemblFungi"/>
</dbReference>
<dbReference type="InterPro" id="IPR041244">
    <property type="entry name" value="Ribosomal_bL27m_C"/>
</dbReference>
<keyword evidence="11" id="KW-1185">Reference proteome</keyword>
<reference evidence="10 11" key="1">
    <citation type="submission" date="2016-03" db="EMBL/GenBank/DDBJ databases">
        <authorList>
            <person name="Devillers H."/>
        </authorList>
    </citation>
    <scope>NUCLEOTIDE SEQUENCE [LARGE SCALE GENOMIC DNA]</scope>
    <source>
        <strain evidence="10">CBS 10888</strain>
    </source>
</reference>
<dbReference type="Pfam" id="PF01016">
    <property type="entry name" value="Ribosomal_L27"/>
    <property type="match status" value="1"/>
</dbReference>
<dbReference type="Gene3D" id="2.40.50.100">
    <property type="match status" value="1"/>
</dbReference>
<dbReference type="OrthoDB" id="1867012at2759"/>
<evidence type="ECO:0000313" key="11">
    <source>
        <dbReference type="Proteomes" id="UP000190274"/>
    </source>
</evidence>
<dbReference type="GO" id="GO:0003735">
    <property type="term" value="F:structural constituent of ribosome"/>
    <property type="evidence" value="ECO:0007669"/>
    <property type="project" value="EnsemblFungi"/>
</dbReference>
<comment type="similarity">
    <text evidence="2">Belongs to the bacterial ribosomal protein bL27 family.</text>
</comment>
<evidence type="ECO:0000256" key="5">
    <source>
        <dbReference type="ARBA" id="ARBA00023128"/>
    </source>
</evidence>
<evidence type="ECO:0000259" key="9">
    <source>
        <dbReference type="Pfam" id="PF18471"/>
    </source>
</evidence>
<dbReference type="SUPFAM" id="SSF110324">
    <property type="entry name" value="Ribosomal L27 protein-like"/>
    <property type="match status" value="1"/>
</dbReference>
<dbReference type="PANTHER" id="PTHR15893">
    <property type="entry name" value="RIBOSOMAL PROTEIN L27"/>
    <property type="match status" value="1"/>
</dbReference>
<evidence type="ECO:0000256" key="8">
    <source>
        <dbReference type="ARBA" id="ARBA00035465"/>
    </source>
</evidence>
<keyword evidence="6" id="KW-0687">Ribonucleoprotein</keyword>
<sequence length="372" mass="42558">MPIWNSTFGLATNSIEKCFSIVYTQVRTATKKAAGSRTSMKDSAGRRLGPKKYEGQLVKPGEILMRQRGTKFFPGENVGIGKDHSIFAVEPGFVRYYLDPFHPKRKFIGVALAEHLRLPTPHFAPRVRRFGRQVINNPEMAQKEANSLTRKQYLARDSIVSDMATRNTRRSALRLQFAKFLTETLQVDLVGSSMDRATEYLLRVRSSLKNGASLSDAQFNSQHYLEQEILLQAKREDWTQDALEHDMRELLETTRKVDTIISFNNRLELIGHISSEERATLKANLLDSLSKATLFSKKDKEAMEKLFESSSKFLTRSEEVHLRRKFLKPVKPEGESMASENEKKFISLKRFNHVRGGIDIVSRSRTAFLNKL</sequence>
<dbReference type="GO" id="GO:0006412">
    <property type="term" value="P:translation"/>
    <property type="evidence" value="ECO:0007669"/>
    <property type="project" value="InterPro"/>
</dbReference>
<dbReference type="EMBL" id="LT598461">
    <property type="protein sequence ID" value="SCU98893.1"/>
    <property type="molecule type" value="Genomic_DNA"/>
</dbReference>
<evidence type="ECO:0000256" key="6">
    <source>
        <dbReference type="ARBA" id="ARBA00023274"/>
    </source>
</evidence>
<feature type="domain" description="Large ribosomal subunit protein bL27m C-terminal" evidence="9">
    <location>
        <begin position="137"/>
        <end position="372"/>
    </location>
</feature>
<accession>A0A1G4K530</accession>
<keyword evidence="5" id="KW-0496">Mitochondrion</keyword>
<keyword evidence="3" id="KW-0809">Transit peptide</keyword>
<evidence type="ECO:0000313" key="10">
    <source>
        <dbReference type="EMBL" id="SCU98893.1"/>
    </source>
</evidence>
<dbReference type="PRINTS" id="PR00063">
    <property type="entry name" value="RIBOSOMALL27"/>
</dbReference>
<dbReference type="STRING" id="1266660.A0A1G4K530"/>
<evidence type="ECO:0000256" key="4">
    <source>
        <dbReference type="ARBA" id="ARBA00022980"/>
    </source>
</evidence>
<dbReference type="Proteomes" id="UP000190274">
    <property type="component" value="Chromosome H"/>
</dbReference>
<dbReference type="InterPro" id="IPR018261">
    <property type="entry name" value="Ribosomal_bL27_CS"/>
</dbReference>
<name>A0A1G4K530_9SACH</name>
<dbReference type="GO" id="GO:0005762">
    <property type="term" value="C:mitochondrial large ribosomal subunit"/>
    <property type="evidence" value="ECO:0007669"/>
    <property type="project" value="EnsemblFungi"/>
</dbReference>
<evidence type="ECO:0000256" key="7">
    <source>
        <dbReference type="ARBA" id="ARBA00035267"/>
    </source>
</evidence>
<dbReference type="Pfam" id="PF18471">
    <property type="entry name" value="Ribosomal_L27_C"/>
    <property type="match status" value="1"/>
</dbReference>
<gene>
    <name evidence="10" type="ORF">LADA_0H15984G</name>
</gene>
<dbReference type="AlphaFoldDB" id="A0A1G4K530"/>
<dbReference type="FunFam" id="2.40.50.100:FF:000042">
    <property type="entry name" value="50S ribosomal protein L27"/>
    <property type="match status" value="1"/>
</dbReference>
<evidence type="ECO:0000256" key="1">
    <source>
        <dbReference type="ARBA" id="ARBA00004173"/>
    </source>
</evidence>
<protein>
    <recommendedName>
        <fullName evidence="7">Large ribosomal subunit protein bL27m</fullName>
    </recommendedName>
    <alternativeName>
        <fullName evidence="8">54S ribosomal protein L2, mitochondrial</fullName>
    </alternativeName>
</protein>
<proteinExistence type="inferred from homology"/>
<comment type="subcellular location">
    <subcellularLocation>
        <location evidence="1">Mitochondrion</location>
    </subcellularLocation>
</comment>
<keyword evidence="4" id="KW-0689">Ribosomal protein</keyword>
<dbReference type="NCBIfam" id="TIGR00062">
    <property type="entry name" value="L27"/>
    <property type="match status" value="1"/>
</dbReference>
<dbReference type="PROSITE" id="PS00831">
    <property type="entry name" value="RIBOSOMAL_L27"/>
    <property type="match status" value="1"/>
</dbReference>
<evidence type="ECO:0000256" key="3">
    <source>
        <dbReference type="ARBA" id="ARBA00022946"/>
    </source>
</evidence>
<dbReference type="PANTHER" id="PTHR15893:SF0">
    <property type="entry name" value="LARGE RIBOSOMAL SUBUNIT PROTEIN BL27M"/>
    <property type="match status" value="1"/>
</dbReference>
<evidence type="ECO:0000256" key="2">
    <source>
        <dbReference type="ARBA" id="ARBA00010797"/>
    </source>
</evidence>
<dbReference type="InterPro" id="IPR001684">
    <property type="entry name" value="Ribosomal_bL27"/>
</dbReference>